<dbReference type="InterPro" id="IPR029058">
    <property type="entry name" value="AB_hydrolase_fold"/>
</dbReference>
<keyword evidence="5" id="KW-0732">Signal</keyword>
<dbReference type="GO" id="GO:0016042">
    <property type="term" value="P:lipid catabolic process"/>
    <property type="evidence" value="ECO:0007669"/>
    <property type="project" value="UniProtKB-KW"/>
</dbReference>
<organism evidence="7 8">
    <name type="scientific">Ophiobolus disseminans</name>
    <dbReference type="NCBI Taxonomy" id="1469910"/>
    <lineage>
        <taxon>Eukaryota</taxon>
        <taxon>Fungi</taxon>
        <taxon>Dikarya</taxon>
        <taxon>Ascomycota</taxon>
        <taxon>Pezizomycotina</taxon>
        <taxon>Dothideomycetes</taxon>
        <taxon>Pleosporomycetidae</taxon>
        <taxon>Pleosporales</taxon>
        <taxon>Pleosporineae</taxon>
        <taxon>Phaeosphaeriaceae</taxon>
        <taxon>Ophiobolus</taxon>
    </lineage>
</organism>
<dbReference type="PANTHER" id="PTHR10272:SF14">
    <property type="entry name" value="PAF ACETYLHYDROLASE FAMILY PROTEIN"/>
    <property type="match status" value="1"/>
</dbReference>
<name>A0A6A7AG16_9PLEO</name>
<dbReference type="Pfam" id="PF12697">
    <property type="entry name" value="Abhydrolase_6"/>
    <property type="match status" value="1"/>
</dbReference>
<feature type="signal peptide" evidence="5">
    <location>
        <begin position="1"/>
        <end position="16"/>
    </location>
</feature>
<keyword evidence="2" id="KW-0378">Hydrolase</keyword>
<reference evidence="7" key="1">
    <citation type="journal article" date="2020" name="Stud. Mycol.">
        <title>101 Dothideomycetes genomes: a test case for predicting lifestyles and emergence of pathogens.</title>
        <authorList>
            <person name="Haridas S."/>
            <person name="Albert R."/>
            <person name="Binder M."/>
            <person name="Bloem J."/>
            <person name="Labutti K."/>
            <person name="Salamov A."/>
            <person name="Andreopoulos B."/>
            <person name="Baker S."/>
            <person name="Barry K."/>
            <person name="Bills G."/>
            <person name="Bluhm B."/>
            <person name="Cannon C."/>
            <person name="Castanera R."/>
            <person name="Culley D."/>
            <person name="Daum C."/>
            <person name="Ezra D."/>
            <person name="Gonzalez J."/>
            <person name="Henrissat B."/>
            <person name="Kuo A."/>
            <person name="Liang C."/>
            <person name="Lipzen A."/>
            <person name="Lutzoni F."/>
            <person name="Magnuson J."/>
            <person name="Mondo S."/>
            <person name="Nolan M."/>
            <person name="Ohm R."/>
            <person name="Pangilinan J."/>
            <person name="Park H.-J."/>
            <person name="Ramirez L."/>
            <person name="Alfaro M."/>
            <person name="Sun H."/>
            <person name="Tritt A."/>
            <person name="Yoshinaga Y."/>
            <person name="Zwiers L.-H."/>
            <person name="Turgeon B."/>
            <person name="Goodwin S."/>
            <person name="Spatafora J."/>
            <person name="Crous P."/>
            <person name="Grigoriev I."/>
        </authorList>
    </citation>
    <scope>NUCLEOTIDE SEQUENCE</scope>
    <source>
        <strain evidence="7">CBS 113818</strain>
    </source>
</reference>
<dbReference type="AlphaFoldDB" id="A0A6A7AG16"/>
<dbReference type="PANTHER" id="PTHR10272">
    <property type="entry name" value="PLATELET-ACTIVATING FACTOR ACETYLHYDROLASE"/>
    <property type="match status" value="1"/>
</dbReference>
<evidence type="ECO:0000259" key="6">
    <source>
        <dbReference type="Pfam" id="PF12697"/>
    </source>
</evidence>
<dbReference type="Proteomes" id="UP000799424">
    <property type="component" value="Unassembled WGS sequence"/>
</dbReference>
<keyword evidence="3" id="KW-0442">Lipid degradation</keyword>
<feature type="chain" id="PRO_5025404783" description="1-alkyl-2-acetylglycerophosphocholine esterase" evidence="5">
    <location>
        <begin position="17"/>
        <end position="396"/>
    </location>
</feature>
<proteinExistence type="predicted"/>
<keyword evidence="8" id="KW-1185">Reference proteome</keyword>
<feature type="domain" description="AB hydrolase-1" evidence="6">
    <location>
        <begin position="119"/>
        <end position="333"/>
    </location>
</feature>
<dbReference type="EMBL" id="MU006217">
    <property type="protein sequence ID" value="KAF2832176.1"/>
    <property type="molecule type" value="Genomic_DNA"/>
</dbReference>
<keyword evidence="4" id="KW-0443">Lipid metabolism</keyword>
<evidence type="ECO:0000313" key="8">
    <source>
        <dbReference type="Proteomes" id="UP000799424"/>
    </source>
</evidence>
<evidence type="ECO:0000256" key="2">
    <source>
        <dbReference type="ARBA" id="ARBA00022801"/>
    </source>
</evidence>
<dbReference type="EC" id="3.1.1.47" evidence="1"/>
<evidence type="ECO:0000256" key="3">
    <source>
        <dbReference type="ARBA" id="ARBA00022963"/>
    </source>
</evidence>
<dbReference type="Gene3D" id="3.40.50.1820">
    <property type="entry name" value="alpha/beta hydrolase"/>
    <property type="match status" value="1"/>
</dbReference>
<sequence>MRPFALALAFASIAHAISLWNTTGPYHVGYTQHVFNHTTPNDPTEPGTFMLLTIYYPTPQIPNATFPYLDSISAGIFEATIGLTPGVLSKLTTRLQFQAPLLSDTSKGFGNSTSPYPTLIFTPGAGLPASSYTAYLSELASYGHAVVAIDHPGEAPYLPLPYTNGTGGVYGYPDFTAFPPTEEMTFQVLDYRVSDILAAMSDPFFPALVRQYGAPFNLTHFGVFGHSIGGAAAEVVMSSNSSAAALFKVGCNLDGTMFQFVNESSGEVTSTPARDLKRPFLGVASEQHFDGVAPGEDGDYTWGYFNKAQSGWLRDVQMNGTTHLHFSDIPLWIDLLDQRKVLNRTWVGPADGVRVTHMVSALLREFLGSVEGKGLEGVDEWVDKTPEFVLLAQKNP</sequence>
<evidence type="ECO:0000256" key="5">
    <source>
        <dbReference type="SAM" id="SignalP"/>
    </source>
</evidence>
<dbReference type="InterPro" id="IPR000073">
    <property type="entry name" value="AB_hydrolase_1"/>
</dbReference>
<dbReference type="GO" id="GO:0003847">
    <property type="term" value="F:1-alkyl-2-acetylglycerophosphocholine esterase activity"/>
    <property type="evidence" value="ECO:0007669"/>
    <property type="project" value="UniProtKB-EC"/>
</dbReference>
<evidence type="ECO:0000256" key="4">
    <source>
        <dbReference type="ARBA" id="ARBA00023098"/>
    </source>
</evidence>
<gene>
    <name evidence="7" type="ORF">CC86DRAFT_366056</name>
</gene>
<protein>
    <recommendedName>
        <fullName evidence="1">1-alkyl-2-acetylglycerophosphocholine esterase</fullName>
        <ecNumber evidence="1">3.1.1.47</ecNumber>
    </recommendedName>
</protein>
<dbReference type="SUPFAM" id="SSF53474">
    <property type="entry name" value="alpha/beta-Hydrolases"/>
    <property type="match status" value="1"/>
</dbReference>
<evidence type="ECO:0000256" key="1">
    <source>
        <dbReference type="ARBA" id="ARBA00013201"/>
    </source>
</evidence>
<dbReference type="OrthoDB" id="2363873at2759"/>
<accession>A0A6A7AG16</accession>
<evidence type="ECO:0000313" key="7">
    <source>
        <dbReference type="EMBL" id="KAF2832176.1"/>
    </source>
</evidence>